<gene>
    <name evidence="2" type="ORF">FPY71_01325</name>
</gene>
<dbReference type="InterPro" id="IPR008620">
    <property type="entry name" value="FixH"/>
</dbReference>
<sequence length="160" mass="17417">MNAQYQATGFRFTGWHMLAVVVAFFGTIISVNVFMAYSAISTFPGLNAKNSYVASQNYNRLLDDAAAQEAQGWQARLTAPDGVLLLELRERSGALLSGFEVSALVGRPAGASQDKLLDFAATAKGFSAMEALPRGRWLVSIEAHDNDELLWRSTRSIVVD</sequence>
<dbReference type="OrthoDB" id="1495896at2"/>
<comment type="caution">
    <text evidence="2">The sequence shown here is derived from an EMBL/GenBank/DDBJ whole genome shotgun (WGS) entry which is preliminary data.</text>
</comment>
<evidence type="ECO:0000313" key="2">
    <source>
        <dbReference type="EMBL" id="KAA0971801.1"/>
    </source>
</evidence>
<dbReference type="EMBL" id="VTWH01000001">
    <property type="protein sequence ID" value="KAA0971801.1"/>
    <property type="molecule type" value="Genomic_DNA"/>
</dbReference>
<proteinExistence type="predicted"/>
<dbReference type="PIRSF" id="PIRSF011386">
    <property type="entry name" value="FixH"/>
    <property type="match status" value="1"/>
</dbReference>
<protein>
    <submittedName>
        <fullName evidence="2">FixH family protein</fullName>
    </submittedName>
</protein>
<evidence type="ECO:0000256" key="1">
    <source>
        <dbReference type="SAM" id="Phobius"/>
    </source>
</evidence>
<accession>A0A5B0E1G0</accession>
<keyword evidence="1" id="KW-0472">Membrane</keyword>
<keyword evidence="1" id="KW-1133">Transmembrane helix</keyword>
<dbReference type="InterPro" id="IPR018037">
    <property type="entry name" value="FixH_proteobacterial"/>
</dbReference>
<dbReference type="Pfam" id="PF05751">
    <property type="entry name" value="FixH"/>
    <property type="match status" value="1"/>
</dbReference>
<dbReference type="RefSeq" id="WP_149296866.1">
    <property type="nucleotide sequence ID" value="NZ_VTWH01000001.1"/>
</dbReference>
<name>A0A5B0E1G0_9HYPH</name>
<keyword evidence="3" id="KW-1185">Reference proteome</keyword>
<dbReference type="AlphaFoldDB" id="A0A5B0E1G0"/>
<dbReference type="Proteomes" id="UP000324738">
    <property type="component" value="Unassembled WGS sequence"/>
</dbReference>
<keyword evidence="1" id="KW-0812">Transmembrane</keyword>
<organism evidence="2 3">
    <name type="scientific">Aureimonas fodinaquatilis</name>
    <dbReference type="NCBI Taxonomy" id="2565783"/>
    <lineage>
        <taxon>Bacteria</taxon>
        <taxon>Pseudomonadati</taxon>
        <taxon>Pseudomonadota</taxon>
        <taxon>Alphaproteobacteria</taxon>
        <taxon>Hyphomicrobiales</taxon>
        <taxon>Aurantimonadaceae</taxon>
        <taxon>Aureimonas</taxon>
    </lineage>
</organism>
<reference evidence="2 3" key="1">
    <citation type="submission" date="2019-08" db="EMBL/GenBank/DDBJ databases">
        <title>Aureimonas fodiniaquatilis sp. nov., isolated from a coal mine wastewater.</title>
        <authorList>
            <person name="Kim W."/>
        </authorList>
    </citation>
    <scope>NUCLEOTIDE SEQUENCE [LARGE SCALE GENOMIC DNA]</scope>
    <source>
        <strain evidence="2 3">CAU 1482</strain>
    </source>
</reference>
<evidence type="ECO:0000313" key="3">
    <source>
        <dbReference type="Proteomes" id="UP000324738"/>
    </source>
</evidence>
<feature type="transmembrane region" description="Helical" evidence="1">
    <location>
        <begin position="15"/>
        <end position="40"/>
    </location>
</feature>